<protein>
    <submittedName>
        <fullName evidence="2">Uncharacterized protein</fullName>
    </submittedName>
</protein>
<proteinExistence type="predicted"/>
<dbReference type="Proteomes" id="UP001634394">
    <property type="component" value="Unassembled WGS sequence"/>
</dbReference>
<feature type="signal peptide" evidence="1">
    <location>
        <begin position="1"/>
        <end position="18"/>
    </location>
</feature>
<gene>
    <name evidence="2" type="ORF">ACJMK2_009113</name>
</gene>
<keyword evidence="3" id="KW-1185">Reference proteome</keyword>
<comment type="caution">
    <text evidence="2">The sequence shown here is derived from an EMBL/GenBank/DDBJ whole genome shotgun (WGS) entry which is preliminary data.</text>
</comment>
<reference evidence="2 3" key="1">
    <citation type="submission" date="2024-11" db="EMBL/GenBank/DDBJ databases">
        <title>Chromosome-level genome assembly of the freshwater bivalve Anodonta woodiana.</title>
        <authorList>
            <person name="Chen X."/>
        </authorList>
    </citation>
    <scope>NUCLEOTIDE SEQUENCE [LARGE SCALE GENOMIC DNA]</scope>
    <source>
        <strain evidence="2">MN2024</strain>
        <tissue evidence="2">Gills</tissue>
    </source>
</reference>
<accession>A0ABD3VBA0</accession>
<keyword evidence="1" id="KW-0732">Signal</keyword>
<sequence length="125" mass="13310">MNIIVILFLLGLAVMVSGFPRPIGHDQSVIRNNLGGNGFDGSRNFGNWGFGHMGRQWDSPNNGGNYIFGRSVGNGNSFGASGQNSAYMYDSSGPTVSDPTGRISGDLFRNIGRDGIELGGYLAFE</sequence>
<evidence type="ECO:0000313" key="2">
    <source>
        <dbReference type="EMBL" id="KAL3858864.1"/>
    </source>
</evidence>
<evidence type="ECO:0000313" key="3">
    <source>
        <dbReference type="Proteomes" id="UP001634394"/>
    </source>
</evidence>
<feature type="chain" id="PRO_5044832176" evidence="1">
    <location>
        <begin position="19"/>
        <end position="125"/>
    </location>
</feature>
<dbReference type="AlphaFoldDB" id="A0ABD3VBA0"/>
<evidence type="ECO:0000256" key="1">
    <source>
        <dbReference type="SAM" id="SignalP"/>
    </source>
</evidence>
<name>A0ABD3VBA0_SINWO</name>
<dbReference type="EMBL" id="JBJQND010000012">
    <property type="protein sequence ID" value="KAL3858864.1"/>
    <property type="molecule type" value="Genomic_DNA"/>
</dbReference>
<organism evidence="2 3">
    <name type="scientific">Sinanodonta woodiana</name>
    <name type="common">Chinese pond mussel</name>
    <name type="synonym">Anodonta woodiana</name>
    <dbReference type="NCBI Taxonomy" id="1069815"/>
    <lineage>
        <taxon>Eukaryota</taxon>
        <taxon>Metazoa</taxon>
        <taxon>Spiralia</taxon>
        <taxon>Lophotrochozoa</taxon>
        <taxon>Mollusca</taxon>
        <taxon>Bivalvia</taxon>
        <taxon>Autobranchia</taxon>
        <taxon>Heteroconchia</taxon>
        <taxon>Palaeoheterodonta</taxon>
        <taxon>Unionida</taxon>
        <taxon>Unionoidea</taxon>
        <taxon>Unionidae</taxon>
        <taxon>Unioninae</taxon>
        <taxon>Sinanodonta</taxon>
    </lineage>
</organism>